<dbReference type="AlphaFoldDB" id="S7QCX0"/>
<dbReference type="Proteomes" id="UP000030669">
    <property type="component" value="Unassembled WGS sequence"/>
</dbReference>
<evidence type="ECO:0008006" key="4">
    <source>
        <dbReference type="Google" id="ProtNLM"/>
    </source>
</evidence>
<reference evidence="2 3" key="1">
    <citation type="journal article" date="2012" name="Science">
        <title>The Paleozoic origin of enzymatic lignin decomposition reconstructed from 31 fungal genomes.</title>
        <authorList>
            <person name="Floudas D."/>
            <person name="Binder M."/>
            <person name="Riley R."/>
            <person name="Barry K."/>
            <person name="Blanchette R.A."/>
            <person name="Henrissat B."/>
            <person name="Martinez A.T."/>
            <person name="Otillar R."/>
            <person name="Spatafora J.W."/>
            <person name="Yadav J.S."/>
            <person name="Aerts A."/>
            <person name="Benoit I."/>
            <person name="Boyd A."/>
            <person name="Carlson A."/>
            <person name="Copeland A."/>
            <person name="Coutinho P.M."/>
            <person name="de Vries R.P."/>
            <person name="Ferreira P."/>
            <person name="Findley K."/>
            <person name="Foster B."/>
            <person name="Gaskell J."/>
            <person name="Glotzer D."/>
            <person name="Gorecki P."/>
            <person name="Heitman J."/>
            <person name="Hesse C."/>
            <person name="Hori C."/>
            <person name="Igarashi K."/>
            <person name="Jurgens J.A."/>
            <person name="Kallen N."/>
            <person name="Kersten P."/>
            <person name="Kohler A."/>
            <person name="Kuees U."/>
            <person name="Kumar T.K.A."/>
            <person name="Kuo A."/>
            <person name="LaButti K."/>
            <person name="Larrondo L.F."/>
            <person name="Lindquist E."/>
            <person name="Ling A."/>
            <person name="Lombard V."/>
            <person name="Lucas S."/>
            <person name="Lundell T."/>
            <person name="Martin R."/>
            <person name="McLaughlin D.J."/>
            <person name="Morgenstern I."/>
            <person name="Morin E."/>
            <person name="Murat C."/>
            <person name="Nagy L.G."/>
            <person name="Nolan M."/>
            <person name="Ohm R.A."/>
            <person name="Patyshakuliyeva A."/>
            <person name="Rokas A."/>
            <person name="Ruiz-Duenas F.J."/>
            <person name="Sabat G."/>
            <person name="Salamov A."/>
            <person name="Samejima M."/>
            <person name="Schmutz J."/>
            <person name="Slot J.C."/>
            <person name="St John F."/>
            <person name="Stenlid J."/>
            <person name="Sun H."/>
            <person name="Sun S."/>
            <person name="Syed K."/>
            <person name="Tsang A."/>
            <person name="Wiebenga A."/>
            <person name="Young D."/>
            <person name="Pisabarro A."/>
            <person name="Eastwood D.C."/>
            <person name="Martin F."/>
            <person name="Cullen D."/>
            <person name="Grigoriev I.V."/>
            <person name="Hibbett D.S."/>
        </authorList>
    </citation>
    <scope>NUCLEOTIDE SEQUENCE [LARGE SCALE GENOMIC DNA]</scope>
    <source>
        <strain evidence="2 3">ATCC 11539</strain>
    </source>
</reference>
<name>S7QCX0_GLOTA</name>
<accession>S7QCX0</accession>
<dbReference type="OrthoDB" id="2418900at2759"/>
<dbReference type="EMBL" id="KB469298">
    <property type="protein sequence ID" value="EPQ57716.1"/>
    <property type="molecule type" value="Genomic_DNA"/>
</dbReference>
<dbReference type="OMA" id="WATLPHT"/>
<dbReference type="GeneID" id="19305726"/>
<dbReference type="STRING" id="670483.S7QCX0"/>
<sequence>MFERHVRPYPPEHLAGAAYPEKAETKFERIKRQQKEAGRDIFEPFEDQEEWDLARWLAANVGQKATDEFLKLPIVNALPTQGVKWDCHTIQIAGDREDDDGQVMTEEAELWVRDPVECVRELIGNPAFKEVMAYAPEKVFRDEEGKIQLFDEAWTADWWWDTQVSADGGATIAPLILSSDKTKLSLFRGDKSAWPVYLTIGNIDKSTRRKPKSHATMLVGYLPVAKLDCMSDAMRSVTGYRLFHYCMAYLLQSLIEAGKDGVDMTCSDGAVRHIHPILAAYVADHPEQCLVACCKENFCPKCRVAPDQRGDLDFWIQARSAERTKKILKQQASGRRVPAFNNEGLRPVDEPFWAHLPFCDIFSCFTPDLLHQLHKGVFKDHLVAWCVKAVGKEEVDSRFRAMSKHFGVRHFKNGISFVSQWTGTEHKEMEKVFVPLLNGGIVSRALRAARAILDFLYFASFHSHTVETLSRMENALREFHANKDIFVELDAREHFNIPKLHSLQHYMAAIRSRGSCDGYNTESPERLHIEFAKDAYRASNKRDYTEQMARWLRRQEAVHEFMVYLEWAEKMDYETEVSEPPVSDLDSESESENASEPEDELENQPQCTAGSHAQGGQPSSAIVPFQSLPKHPSFHFVPVSRIVEGFHATLFLDALKQYLLSTRPYNARPLVPNATDRFNVFKQVMIRRPALRVVSDESKLHDKVRAIPAKPGKRGRRELPPHFDVALVRAGGVGSNPNTAGTFLDGLQVAQVRLLFRLPEQLRYRGTEDCPLAYIEWFTPFTARDAVMLTHSVSRSTRRGGQPNAEIIRMDRIVRSCHLVPKFGTKVNSRWTADNVLEECKTFYLNRWLDVGTFYEFQPPDFYPFVL</sequence>
<protein>
    <recommendedName>
        <fullName evidence="4">CxC2-like cysteine cluster KDZ transposase-associated domain-containing protein</fullName>
    </recommendedName>
</protein>
<organism evidence="2 3">
    <name type="scientific">Gloeophyllum trabeum (strain ATCC 11539 / FP-39264 / Madison 617)</name>
    <name type="common">Brown rot fungus</name>
    <dbReference type="NCBI Taxonomy" id="670483"/>
    <lineage>
        <taxon>Eukaryota</taxon>
        <taxon>Fungi</taxon>
        <taxon>Dikarya</taxon>
        <taxon>Basidiomycota</taxon>
        <taxon>Agaricomycotina</taxon>
        <taxon>Agaricomycetes</taxon>
        <taxon>Gloeophyllales</taxon>
        <taxon>Gloeophyllaceae</taxon>
        <taxon>Gloeophyllum</taxon>
    </lineage>
</organism>
<dbReference type="RefSeq" id="XP_007862927.1">
    <property type="nucleotide sequence ID" value="XM_007864736.1"/>
</dbReference>
<gene>
    <name evidence="2" type="ORF">GLOTRDRAFT_36697</name>
</gene>
<evidence type="ECO:0000313" key="3">
    <source>
        <dbReference type="Proteomes" id="UP000030669"/>
    </source>
</evidence>
<evidence type="ECO:0000256" key="1">
    <source>
        <dbReference type="SAM" id="MobiDB-lite"/>
    </source>
</evidence>
<feature type="compositionally biased region" description="Acidic residues" evidence="1">
    <location>
        <begin position="585"/>
        <end position="602"/>
    </location>
</feature>
<feature type="region of interest" description="Disordered" evidence="1">
    <location>
        <begin position="576"/>
        <end position="624"/>
    </location>
</feature>
<dbReference type="InterPro" id="IPR041078">
    <property type="entry name" value="Plavaka"/>
</dbReference>
<evidence type="ECO:0000313" key="2">
    <source>
        <dbReference type="EMBL" id="EPQ57716.1"/>
    </source>
</evidence>
<dbReference type="Pfam" id="PF18759">
    <property type="entry name" value="Plavaka"/>
    <property type="match status" value="1"/>
</dbReference>
<feature type="compositionally biased region" description="Polar residues" evidence="1">
    <location>
        <begin position="604"/>
        <end position="620"/>
    </location>
</feature>
<dbReference type="eggNOG" id="ENOG502SHSB">
    <property type="taxonomic scope" value="Eukaryota"/>
</dbReference>
<dbReference type="KEGG" id="gtr:GLOTRDRAFT_36697"/>
<proteinExistence type="predicted"/>
<keyword evidence="3" id="KW-1185">Reference proteome</keyword>
<dbReference type="HOGENOM" id="CLU_006344_4_2_1"/>